<comment type="caution">
    <text evidence="6">The sequence shown here is derived from an EMBL/GenBank/DDBJ whole genome shotgun (WGS) entry which is preliminary data.</text>
</comment>
<dbReference type="EMBL" id="JAWDJX010000103">
    <property type="protein sequence ID" value="KAK3046256.1"/>
    <property type="molecule type" value="Genomic_DNA"/>
</dbReference>
<dbReference type="InterPro" id="IPR002893">
    <property type="entry name" value="Znf_MYND"/>
</dbReference>
<reference evidence="6" key="1">
    <citation type="submission" date="2023-04" db="EMBL/GenBank/DDBJ databases">
        <title>Black Yeasts Isolated from many extreme environments.</title>
        <authorList>
            <person name="Coleine C."/>
            <person name="Stajich J.E."/>
            <person name="Selbmann L."/>
        </authorList>
    </citation>
    <scope>NUCLEOTIDE SEQUENCE</scope>
    <source>
        <strain evidence="6">CCFEE 5312</strain>
    </source>
</reference>
<proteinExistence type="predicted"/>
<evidence type="ECO:0000313" key="6">
    <source>
        <dbReference type="EMBL" id="KAK3046256.1"/>
    </source>
</evidence>
<keyword evidence="2 4" id="KW-0863">Zinc-finger</keyword>
<gene>
    <name evidence="6" type="ORF">LTR09_012248</name>
</gene>
<dbReference type="Gene3D" id="6.10.140.2220">
    <property type="match status" value="1"/>
</dbReference>
<keyword evidence="3" id="KW-0862">Zinc</keyword>
<dbReference type="Proteomes" id="UP001271007">
    <property type="component" value="Unassembled WGS sequence"/>
</dbReference>
<sequence>MAGHPLHPFDRMRELSPWGDGILQTAYDISLILALDDKLGLRELLPKVNYKAGITATELKKAYAHYLTEAQMADGYGDSVFNRISFFPELCHGSKTVQIVRMFLDSGALRRFAQQTYPSNAILRFQPFGLRMFFVVLACSMSLGCTLPEGITKHCAHNFDDAFVAEMNKQDPKYALTTLAFTQLKEAYFAYTPGIPANCGNETMLETLYKKTMLRANITVPPAVLTVTTFGTCKVFKTTLPPMTVTSGPPNDEYPEGQPCLLPYGANVGTDILGPPGDDDLGIQPVWLMHLCAACGQEKKRDGTPLDVCKGCGKRKFCSELCEKRHWNIHKVVCEYPKEEMKKFLDSVPINFKGDVHSHKLAMKMARG</sequence>
<evidence type="ECO:0000256" key="2">
    <source>
        <dbReference type="ARBA" id="ARBA00022771"/>
    </source>
</evidence>
<feature type="domain" description="MYND-type" evidence="5">
    <location>
        <begin position="292"/>
        <end position="334"/>
    </location>
</feature>
<protein>
    <recommendedName>
        <fullName evidence="5">MYND-type domain-containing protein</fullName>
    </recommendedName>
</protein>
<name>A0AAJ0D5H5_9PEZI</name>
<dbReference type="Pfam" id="PF01753">
    <property type="entry name" value="zf-MYND"/>
    <property type="match status" value="1"/>
</dbReference>
<keyword evidence="1" id="KW-0479">Metal-binding</keyword>
<evidence type="ECO:0000256" key="4">
    <source>
        <dbReference type="PROSITE-ProRule" id="PRU00134"/>
    </source>
</evidence>
<keyword evidence="7" id="KW-1185">Reference proteome</keyword>
<organism evidence="6 7">
    <name type="scientific">Extremus antarcticus</name>
    <dbReference type="NCBI Taxonomy" id="702011"/>
    <lineage>
        <taxon>Eukaryota</taxon>
        <taxon>Fungi</taxon>
        <taxon>Dikarya</taxon>
        <taxon>Ascomycota</taxon>
        <taxon>Pezizomycotina</taxon>
        <taxon>Dothideomycetes</taxon>
        <taxon>Dothideomycetidae</taxon>
        <taxon>Mycosphaerellales</taxon>
        <taxon>Extremaceae</taxon>
        <taxon>Extremus</taxon>
    </lineage>
</organism>
<evidence type="ECO:0000259" key="5">
    <source>
        <dbReference type="PROSITE" id="PS50865"/>
    </source>
</evidence>
<evidence type="ECO:0000256" key="3">
    <source>
        <dbReference type="ARBA" id="ARBA00022833"/>
    </source>
</evidence>
<dbReference type="SUPFAM" id="SSF144232">
    <property type="entry name" value="HIT/MYND zinc finger-like"/>
    <property type="match status" value="1"/>
</dbReference>
<accession>A0AAJ0D5H5</accession>
<dbReference type="AlphaFoldDB" id="A0AAJ0D5H5"/>
<dbReference type="PROSITE" id="PS50865">
    <property type="entry name" value="ZF_MYND_2"/>
    <property type="match status" value="1"/>
</dbReference>
<evidence type="ECO:0000256" key="1">
    <source>
        <dbReference type="ARBA" id="ARBA00022723"/>
    </source>
</evidence>
<dbReference type="GO" id="GO:0008270">
    <property type="term" value="F:zinc ion binding"/>
    <property type="evidence" value="ECO:0007669"/>
    <property type="project" value="UniProtKB-KW"/>
</dbReference>
<evidence type="ECO:0000313" key="7">
    <source>
        <dbReference type="Proteomes" id="UP001271007"/>
    </source>
</evidence>